<sequence length="110" mass="12091">MAISPRLYGLSGQDLGGGIGMDQAFDLGCQHVRECNMRQNIFPKAIRGVNNMEHLVAIKANGSSMILSYQPTNNLRNCSSSMPEDATIQNILEDFDDHEEEESGSMELAD</sequence>
<dbReference type="AlphaFoldDB" id="A0A2N9FA83"/>
<accession>A0A2N9FA83</accession>
<evidence type="ECO:0000313" key="1">
    <source>
        <dbReference type="EMBL" id="SPC83781.1"/>
    </source>
</evidence>
<gene>
    <name evidence="1" type="ORF">FSB_LOCUS11663</name>
</gene>
<reference evidence="1" key="1">
    <citation type="submission" date="2018-02" db="EMBL/GenBank/DDBJ databases">
        <authorList>
            <person name="Cohen D.B."/>
            <person name="Kent A.D."/>
        </authorList>
    </citation>
    <scope>NUCLEOTIDE SEQUENCE</scope>
</reference>
<proteinExistence type="predicted"/>
<protein>
    <submittedName>
        <fullName evidence="1">Uncharacterized protein</fullName>
    </submittedName>
</protein>
<dbReference type="EMBL" id="OIVN01000668">
    <property type="protein sequence ID" value="SPC83781.1"/>
    <property type="molecule type" value="Genomic_DNA"/>
</dbReference>
<organism evidence="1">
    <name type="scientific">Fagus sylvatica</name>
    <name type="common">Beechnut</name>
    <dbReference type="NCBI Taxonomy" id="28930"/>
    <lineage>
        <taxon>Eukaryota</taxon>
        <taxon>Viridiplantae</taxon>
        <taxon>Streptophyta</taxon>
        <taxon>Embryophyta</taxon>
        <taxon>Tracheophyta</taxon>
        <taxon>Spermatophyta</taxon>
        <taxon>Magnoliopsida</taxon>
        <taxon>eudicotyledons</taxon>
        <taxon>Gunneridae</taxon>
        <taxon>Pentapetalae</taxon>
        <taxon>rosids</taxon>
        <taxon>fabids</taxon>
        <taxon>Fagales</taxon>
        <taxon>Fagaceae</taxon>
        <taxon>Fagus</taxon>
    </lineage>
</organism>
<name>A0A2N9FA83_FAGSY</name>